<comment type="caution">
    <text evidence="6">The sequence shown here is derived from an EMBL/GenBank/DDBJ whole genome shotgun (WGS) entry which is preliminary data.</text>
</comment>
<proteinExistence type="predicted"/>
<evidence type="ECO:0000259" key="5">
    <source>
        <dbReference type="PROSITE" id="PS51332"/>
    </source>
</evidence>
<dbReference type="SUPFAM" id="SSF46955">
    <property type="entry name" value="Putative DNA-binding domain"/>
    <property type="match status" value="1"/>
</dbReference>
<dbReference type="InterPro" id="IPR047057">
    <property type="entry name" value="MerR_fam"/>
</dbReference>
<evidence type="ECO:0000259" key="4">
    <source>
        <dbReference type="PROSITE" id="PS50937"/>
    </source>
</evidence>
<gene>
    <name evidence="6" type="primary">carH</name>
    <name evidence="6" type="ORF">GCM10007231_32600</name>
</gene>
<keyword evidence="1" id="KW-0805">Transcription regulation</keyword>
<dbReference type="RefSeq" id="WP_275106496.1">
    <property type="nucleotide sequence ID" value="NZ_CP038462.1"/>
</dbReference>
<reference evidence="7" key="1">
    <citation type="journal article" date="2019" name="Int. J. Syst. Evol. Microbiol.">
        <title>The Global Catalogue of Microorganisms (GCM) 10K type strain sequencing project: providing services to taxonomists for standard genome sequencing and annotation.</title>
        <authorList>
            <consortium name="The Broad Institute Genomics Platform"/>
            <consortium name="The Broad Institute Genome Sequencing Center for Infectious Disease"/>
            <person name="Wu L."/>
            <person name="Ma J."/>
        </authorList>
    </citation>
    <scope>NUCLEOTIDE SEQUENCE [LARGE SCALE GENOMIC DNA]</scope>
    <source>
        <strain evidence="7">CCM 7403</strain>
    </source>
</reference>
<keyword evidence="3" id="KW-0804">Transcription</keyword>
<dbReference type="InterPro" id="IPR000551">
    <property type="entry name" value="MerR-type_HTH_dom"/>
</dbReference>
<dbReference type="CDD" id="cd01104">
    <property type="entry name" value="HTH_MlrA-CarA"/>
    <property type="match status" value="1"/>
</dbReference>
<name>A0ABQ1QK53_9ACTN</name>
<dbReference type="PANTHER" id="PTHR30204">
    <property type="entry name" value="REDOX-CYCLING DRUG-SENSING TRANSCRIPTIONAL ACTIVATOR SOXR"/>
    <property type="match status" value="1"/>
</dbReference>
<protein>
    <submittedName>
        <fullName evidence="6">HTH-type transcriptional repressor CarH</fullName>
    </submittedName>
</protein>
<dbReference type="Gene3D" id="1.10.1660.10">
    <property type="match status" value="1"/>
</dbReference>
<dbReference type="InterPro" id="IPR009061">
    <property type="entry name" value="DNA-bd_dom_put_sf"/>
</dbReference>
<evidence type="ECO:0000256" key="2">
    <source>
        <dbReference type="ARBA" id="ARBA00023125"/>
    </source>
</evidence>
<dbReference type="SUPFAM" id="SSF52242">
    <property type="entry name" value="Cobalamin (vitamin B12)-binding domain"/>
    <property type="match status" value="1"/>
</dbReference>
<dbReference type="EMBL" id="BMCK01000006">
    <property type="protein sequence ID" value="GGD30604.1"/>
    <property type="molecule type" value="Genomic_DNA"/>
</dbReference>
<dbReference type="InterPro" id="IPR003759">
    <property type="entry name" value="Cbl-bd_cap"/>
</dbReference>
<sequence length="293" mass="31157">MFTIKHAARLVGVSEATLRAWERRYGIGSPVRTEAGYRLYDDAAVQALETMKHLVDEGWPVKTAAEETLRRLSRDVTAQTSVPDGGSTAYSPADLDALVPLAKAYDVPALDELLDERFSSASFESVVDDWLLPALGRLGAAWEAGEVSVAGEHLVSHGVTRRLSRAYEAAGDSPVGPQVVIGLPPGSRHDLGLLCFATAARRVGLAPRYLGTDVPTEDWIGAVSPAAVRAVVLSAPLREDLSALEAVVDAVRLTRPDVLVAVGGAQQDDAPAYCLRLGHRIGDAAHELAVRLA</sequence>
<dbReference type="InterPro" id="IPR036594">
    <property type="entry name" value="Meth_synthase_dom"/>
</dbReference>
<keyword evidence="7" id="KW-1185">Reference proteome</keyword>
<feature type="domain" description="B12-binding" evidence="5">
    <location>
        <begin position="176"/>
        <end position="293"/>
    </location>
</feature>
<feature type="domain" description="HTH merR-type" evidence="4">
    <location>
        <begin position="1"/>
        <end position="66"/>
    </location>
</feature>
<dbReference type="Gene3D" id="1.10.1240.10">
    <property type="entry name" value="Methionine synthase domain"/>
    <property type="match status" value="1"/>
</dbReference>
<evidence type="ECO:0000256" key="1">
    <source>
        <dbReference type="ARBA" id="ARBA00023015"/>
    </source>
</evidence>
<dbReference type="InterPro" id="IPR036724">
    <property type="entry name" value="Cobalamin-bd_sf"/>
</dbReference>
<dbReference type="PROSITE" id="PS50937">
    <property type="entry name" value="HTH_MERR_2"/>
    <property type="match status" value="1"/>
</dbReference>
<keyword evidence="2" id="KW-0238">DNA-binding</keyword>
<evidence type="ECO:0000313" key="7">
    <source>
        <dbReference type="Proteomes" id="UP000630594"/>
    </source>
</evidence>
<dbReference type="SMART" id="SM00422">
    <property type="entry name" value="HTH_MERR"/>
    <property type="match status" value="1"/>
</dbReference>
<dbReference type="Proteomes" id="UP000630594">
    <property type="component" value="Unassembled WGS sequence"/>
</dbReference>
<accession>A0ABQ1QK53</accession>
<dbReference type="PANTHER" id="PTHR30204:SF67">
    <property type="entry name" value="HTH-TYPE TRANSCRIPTIONAL REGULATOR MLRA-RELATED"/>
    <property type="match status" value="1"/>
</dbReference>
<dbReference type="InterPro" id="IPR006158">
    <property type="entry name" value="Cobalamin-bd"/>
</dbReference>
<dbReference type="Pfam" id="PF02607">
    <property type="entry name" value="B12-binding_2"/>
    <property type="match status" value="1"/>
</dbReference>
<evidence type="ECO:0000313" key="6">
    <source>
        <dbReference type="EMBL" id="GGD30604.1"/>
    </source>
</evidence>
<dbReference type="Pfam" id="PF13411">
    <property type="entry name" value="MerR_1"/>
    <property type="match status" value="1"/>
</dbReference>
<evidence type="ECO:0000256" key="3">
    <source>
        <dbReference type="ARBA" id="ARBA00023163"/>
    </source>
</evidence>
<dbReference type="PROSITE" id="PS51332">
    <property type="entry name" value="B12_BINDING"/>
    <property type="match status" value="1"/>
</dbReference>
<dbReference type="Gene3D" id="3.40.50.280">
    <property type="entry name" value="Cobalamin-binding domain"/>
    <property type="match status" value="1"/>
</dbReference>
<organism evidence="6 7">
    <name type="scientific">Nocardioides daphniae</name>
    <dbReference type="NCBI Taxonomy" id="402297"/>
    <lineage>
        <taxon>Bacteria</taxon>
        <taxon>Bacillati</taxon>
        <taxon>Actinomycetota</taxon>
        <taxon>Actinomycetes</taxon>
        <taxon>Propionibacteriales</taxon>
        <taxon>Nocardioidaceae</taxon>
        <taxon>Nocardioides</taxon>
    </lineage>
</organism>
<dbReference type="Pfam" id="PF02310">
    <property type="entry name" value="B12-binding"/>
    <property type="match status" value="1"/>
</dbReference>